<gene>
    <name evidence="3" type="ORF">P8935_01905</name>
</gene>
<dbReference type="RefSeq" id="WP_348263317.1">
    <property type="nucleotide sequence ID" value="NZ_CP121196.1"/>
</dbReference>
<name>A0AAU7DJR3_9BACT</name>
<feature type="domain" description="ARG and Rhodanese-Phosphatase-superfamily-associated" evidence="2">
    <location>
        <begin position="45"/>
        <end position="397"/>
    </location>
</feature>
<protein>
    <recommendedName>
        <fullName evidence="2">ARG and Rhodanese-Phosphatase-superfamily-associated domain-containing protein</fullName>
    </recommendedName>
</protein>
<reference evidence="3" key="1">
    <citation type="submission" date="2023-03" db="EMBL/GenBank/DDBJ databases">
        <title>Edaphobacter sp.</title>
        <authorList>
            <person name="Huber K.J."/>
            <person name="Papendorf J."/>
            <person name="Pilke C."/>
            <person name="Bunk B."/>
            <person name="Sproeer C."/>
            <person name="Pester M."/>
        </authorList>
    </citation>
    <scope>NUCLEOTIDE SEQUENCE</scope>
    <source>
        <strain evidence="3">DSM 110680</strain>
    </source>
</reference>
<organism evidence="3">
    <name type="scientific">Telmatobacter sp. DSM 110680</name>
    <dbReference type="NCBI Taxonomy" id="3036704"/>
    <lineage>
        <taxon>Bacteria</taxon>
        <taxon>Pseudomonadati</taxon>
        <taxon>Acidobacteriota</taxon>
        <taxon>Terriglobia</taxon>
        <taxon>Terriglobales</taxon>
        <taxon>Acidobacteriaceae</taxon>
        <taxon>Telmatobacter</taxon>
    </lineage>
</organism>
<accession>A0AAU7DJR3</accession>
<dbReference type="EMBL" id="CP121196">
    <property type="protein sequence ID" value="XBH18094.1"/>
    <property type="molecule type" value="Genomic_DNA"/>
</dbReference>
<dbReference type="InterPro" id="IPR046699">
    <property type="entry name" value="ARPP-1"/>
</dbReference>
<evidence type="ECO:0000313" key="3">
    <source>
        <dbReference type="EMBL" id="XBH18094.1"/>
    </source>
</evidence>
<evidence type="ECO:0000259" key="2">
    <source>
        <dbReference type="Pfam" id="PF20208"/>
    </source>
</evidence>
<feature type="signal peptide" evidence="1">
    <location>
        <begin position="1"/>
        <end position="33"/>
    </location>
</feature>
<evidence type="ECO:0000256" key="1">
    <source>
        <dbReference type="SAM" id="SignalP"/>
    </source>
</evidence>
<dbReference type="AlphaFoldDB" id="A0AAU7DJR3"/>
<sequence>MSNRIRSRFFGSMLLVAALIASFAFHHTAQVRAAGGPVESVRGSYRVLAPIASGNLLLFPIVQSGKMPASPFLTLDEGIKSGQVEVTEAGKVRGLVRPRPAQGRLNDGVPRPFPNPQLPQYRGDQVNTLVLVNNSDKPLLLLAGEIVTGGKQDRVIAKDRIVPAGSDPIDLGVFCIEPGRWTEDTATFRASAKSSTLSMMVQPTVRAKAMVAKDQQEVWNSVHGMIAGALAAPAPVSSGVAVAGPRVADPASLGTTSYARAMQSAGVSEKVDEAAAPLIKSRADVLEKLRQEHAIGVVVAVRGEIVWADIFADTDLLTSYWTKLVRSYAAEALQSGGSHASPTVVDAQRFLDAPAGGTETSIGDVGVYRYSELHSGGTETFVLEALLPGTDYDVHISKVKVRGEAQAANWLRHRLD</sequence>
<dbReference type="Pfam" id="PF20208">
    <property type="entry name" value="ARPP-1"/>
    <property type="match status" value="1"/>
</dbReference>
<proteinExistence type="predicted"/>
<keyword evidence="1" id="KW-0732">Signal</keyword>
<feature type="chain" id="PRO_5043582569" description="ARG and Rhodanese-Phosphatase-superfamily-associated domain-containing protein" evidence="1">
    <location>
        <begin position="34"/>
        <end position="416"/>
    </location>
</feature>